<proteinExistence type="predicted"/>
<evidence type="ECO:0000256" key="3">
    <source>
        <dbReference type="ARBA" id="ARBA00022692"/>
    </source>
</evidence>
<accession>A0A160SZ69</accession>
<dbReference type="EMBL" id="LN890655">
    <property type="protein sequence ID" value="CUS02851.2"/>
    <property type="molecule type" value="Genomic_DNA"/>
</dbReference>
<comment type="subcellular location">
    <subcellularLocation>
        <location evidence="1">Cell membrane</location>
        <topology evidence="1">Multi-pass membrane protein</topology>
    </subcellularLocation>
</comment>
<protein>
    <submittedName>
        <fullName evidence="7">Uncharacterized protein</fullName>
    </submittedName>
</protein>
<dbReference type="NCBIfam" id="TIGR00765">
    <property type="entry name" value="yihY_not_rbn"/>
    <property type="match status" value="1"/>
</dbReference>
<dbReference type="KEGG" id="pbf:CFX0092_A0973"/>
<dbReference type="AlphaFoldDB" id="A0A160SZ69"/>
<dbReference type="PANTHER" id="PTHR30213">
    <property type="entry name" value="INNER MEMBRANE PROTEIN YHJD"/>
    <property type="match status" value="1"/>
</dbReference>
<evidence type="ECO:0000256" key="2">
    <source>
        <dbReference type="ARBA" id="ARBA00022475"/>
    </source>
</evidence>
<keyword evidence="2" id="KW-1003">Cell membrane</keyword>
<evidence type="ECO:0000313" key="7">
    <source>
        <dbReference type="EMBL" id="CUS02851.2"/>
    </source>
</evidence>
<feature type="transmembrane region" description="Helical" evidence="6">
    <location>
        <begin position="16"/>
        <end position="36"/>
    </location>
</feature>
<evidence type="ECO:0000256" key="5">
    <source>
        <dbReference type="ARBA" id="ARBA00023136"/>
    </source>
</evidence>
<keyword evidence="3 6" id="KW-0812">Transmembrane</keyword>
<feature type="transmembrane region" description="Helical" evidence="6">
    <location>
        <begin position="260"/>
        <end position="282"/>
    </location>
</feature>
<name>A0A160SZ69_9CHLR</name>
<evidence type="ECO:0000313" key="8">
    <source>
        <dbReference type="Proteomes" id="UP000215027"/>
    </source>
</evidence>
<dbReference type="Proteomes" id="UP000215027">
    <property type="component" value="Chromosome I"/>
</dbReference>
<feature type="transmembrane region" description="Helical" evidence="6">
    <location>
        <begin position="199"/>
        <end position="218"/>
    </location>
</feature>
<feature type="transmembrane region" description="Helical" evidence="6">
    <location>
        <begin position="114"/>
        <end position="136"/>
    </location>
</feature>
<dbReference type="OrthoDB" id="163869at2"/>
<keyword evidence="8" id="KW-1185">Reference proteome</keyword>
<dbReference type="PIRSF" id="PIRSF035875">
    <property type="entry name" value="RNase_BN"/>
    <property type="match status" value="1"/>
</dbReference>
<feature type="transmembrane region" description="Helical" evidence="6">
    <location>
        <begin position="230"/>
        <end position="254"/>
    </location>
</feature>
<dbReference type="GO" id="GO:0005886">
    <property type="term" value="C:plasma membrane"/>
    <property type="evidence" value="ECO:0007669"/>
    <property type="project" value="UniProtKB-SubCell"/>
</dbReference>
<reference evidence="7" key="1">
    <citation type="submission" date="2016-01" db="EMBL/GenBank/DDBJ databases">
        <authorList>
            <person name="Mcilroy J.S."/>
            <person name="Karst M S."/>
            <person name="Albertsen M."/>
        </authorList>
    </citation>
    <scope>NUCLEOTIDE SEQUENCE</scope>
    <source>
        <strain evidence="7">Cfx-K</strain>
    </source>
</reference>
<feature type="transmembrane region" description="Helical" evidence="6">
    <location>
        <begin position="157"/>
        <end position="187"/>
    </location>
</feature>
<dbReference type="InterPro" id="IPR017039">
    <property type="entry name" value="Virul_fac_BrkB"/>
</dbReference>
<keyword evidence="5 6" id="KW-0472">Membrane</keyword>
<dbReference type="RefSeq" id="WP_157912901.1">
    <property type="nucleotide sequence ID" value="NZ_LN890655.1"/>
</dbReference>
<dbReference type="PANTHER" id="PTHR30213:SF0">
    <property type="entry name" value="UPF0761 MEMBRANE PROTEIN YIHY"/>
    <property type="match status" value="1"/>
</dbReference>
<keyword evidence="4 6" id="KW-1133">Transmembrane helix</keyword>
<sequence>MGKVTPEQPVAPLDRLQAAAITFLPSLKLWGGLAVRSMQDALAPESQLIASSIGYFTLFSLFPLALLVIALASNWLDPLLAETRIVAELEFVVPGLNELLGENLQNLAAARGPVTGIAALVLIWSASSVFNVVTRAMDRIWGADINHRRSVWRHRTLAVIMVLIITGLLLLASTIEGTILTIINSLLPNGLAGIGPFTTSFWAVFLNVTLFTLLYYFIPHVPVTWREVLPGAILAGILWQIAKQLFVHFIANYLSRSNLVYGSVGTIIAFLTWTYISSLILLSGAYFNRYMAASAVLPAASD</sequence>
<evidence type="ECO:0000256" key="4">
    <source>
        <dbReference type="ARBA" id="ARBA00022989"/>
    </source>
</evidence>
<organism evidence="7 8">
    <name type="scientific">Candidatus Promineifilum breve</name>
    <dbReference type="NCBI Taxonomy" id="1806508"/>
    <lineage>
        <taxon>Bacteria</taxon>
        <taxon>Bacillati</taxon>
        <taxon>Chloroflexota</taxon>
        <taxon>Ardenticatenia</taxon>
        <taxon>Candidatus Promineifilales</taxon>
        <taxon>Candidatus Promineifilaceae</taxon>
        <taxon>Candidatus Promineifilum</taxon>
    </lineage>
</organism>
<evidence type="ECO:0000256" key="6">
    <source>
        <dbReference type="SAM" id="Phobius"/>
    </source>
</evidence>
<gene>
    <name evidence="7" type="ORF">CFX0092_A0973</name>
</gene>
<dbReference type="Pfam" id="PF03631">
    <property type="entry name" value="Virul_fac_BrkB"/>
    <property type="match status" value="1"/>
</dbReference>
<feature type="transmembrane region" description="Helical" evidence="6">
    <location>
        <begin position="48"/>
        <end position="72"/>
    </location>
</feature>
<evidence type="ECO:0000256" key="1">
    <source>
        <dbReference type="ARBA" id="ARBA00004651"/>
    </source>
</evidence>